<keyword evidence="8" id="KW-0648">Protein biosynthesis</keyword>
<dbReference type="PANTHER" id="PTHR30075:SF2">
    <property type="entry name" value="GLYCINE--TRNA LIGASE, CHLOROPLASTIC_MITOCHONDRIAL 2"/>
    <property type="match status" value="1"/>
</dbReference>
<keyword evidence="5 12" id="KW-0436">Ligase</keyword>
<dbReference type="GO" id="GO:0006426">
    <property type="term" value="P:glycyl-tRNA aminoacylation"/>
    <property type="evidence" value="ECO:0007669"/>
    <property type="project" value="InterPro"/>
</dbReference>
<dbReference type="InterPro" id="IPR006194">
    <property type="entry name" value="Gly-tRNA-synth_heterodimer"/>
</dbReference>
<proteinExistence type="inferred from homology"/>
<dbReference type="Proteomes" id="UP000560980">
    <property type="component" value="Unassembled WGS sequence"/>
</dbReference>
<evidence type="ECO:0000256" key="9">
    <source>
        <dbReference type="ARBA" id="ARBA00023146"/>
    </source>
</evidence>
<comment type="catalytic activity">
    <reaction evidence="11">
        <text>tRNA(Gly) + glycine + ATP = glycyl-tRNA(Gly) + AMP + diphosphate</text>
        <dbReference type="Rhea" id="RHEA:16013"/>
        <dbReference type="Rhea" id="RHEA-COMP:9664"/>
        <dbReference type="Rhea" id="RHEA-COMP:9683"/>
        <dbReference type="ChEBI" id="CHEBI:30616"/>
        <dbReference type="ChEBI" id="CHEBI:33019"/>
        <dbReference type="ChEBI" id="CHEBI:57305"/>
        <dbReference type="ChEBI" id="CHEBI:78442"/>
        <dbReference type="ChEBI" id="CHEBI:78522"/>
        <dbReference type="ChEBI" id="CHEBI:456215"/>
        <dbReference type="EC" id="6.1.1.14"/>
    </reaction>
</comment>
<evidence type="ECO:0000313" key="13">
    <source>
        <dbReference type="Proteomes" id="UP000560980"/>
    </source>
</evidence>
<dbReference type="EMBL" id="CACTJB010000002">
    <property type="protein sequence ID" value="CAA3709085.1"/>
    <property type="molecule type" value="Genomic_DNA"/>
</dbReference>
<keyword evidence="7" id="KW-0067">ATP-binding</keyword>
<reference evidence="12 13" key="1">
    <citation type="submission" date="2019-12" db="EMBL/GenBank/DDBJ databases">
        <authorList>
            <person name="Santos-Garcia D."/>
            <person name="Santos-Garcia D."/>
            <person name="Santos-Garcia D."/>
        </authorList>
    </citation>
    <scope>NUCLEOTIDE SEQUENCE [LARGE SCALE GENOMIC DNA]</scope>
    <source>
        <strain evidence="12">SiSi</strain>
    </source>
</reference>
<dbReference type="Pfam" id="PF02092">
    <property type="entry name" value="tRNA_synt_2f"/>
    <property type="match status" value="1"/>
</dbReference>
<protein>
    <recommendedName>
        <fullName evidence="4">Glycine--tRNA ligase beta subunit</fullName>
        <ecNumber evidence="3">6.1.1.14</ecNumber>
    </recommendedName>
    <alternativeName>
        <fullName evidence="10">Glycyl-tRNA synthetase beta subunit</fullName>
    </alternativeName>
</protein>
<evidence type="ECO:0000313" key="12">
    <source>
        <dbReference type="EMBL" id="CAA3709085.1"/>
    </source>
</evidence>
<evidence type="ECO:0000256" key="1">
    <source>
        <dbReference type="ARBA" id="ARBA00008226"/>
    </source>
</evidence>
<dbReference type="RefSeq" id="WP_183043031.1">
    <property type="nucleotide sequence ID" value="NZ_CACTJB010000002.1"/>
</dbReference>
<accession>A0A6S6RTQ3</accession>
<dbReference type="AlphaFoldDB" id="A0A6S6RTQ3"/>
<evidence type="ECO:0000256" key="10">
    <source>
        <dbReference type="ARBA" id="ARBA00031650"/>
    </source>
</evidence>
<evidence type="ECO:0000256" key="2">
    <source>
        <dbReference type="ARBA" id="ARBA00011209"/>
    </source>
</evidence>
<dbReference type="NCBIfam" id="TIGR00211">
    <property type="entry name" value="glyS"/>
    <property type="match status" value="1"/>
</dbReference>
<dbReference type="GO" id="GO:0005829">
    <property type="term" value="C:cytosol"/>
    <property type="evidence" value="ECO:0007669"/>
    <property type="project" value="TreeGrafter"/>
</dbReference>
<dbReference type="GO" id="GO:0004820">
    <property type="term" value="F:glycine-tRNA ligase activity"/>
    <property type="evidence" value="ECO:0007669"/>
    <property type="project" value="UniProtKB-EC"/>
</dbReference>
<evidence type="ECO:0000256" key="6">
    <source>
        <dbReference type="ARBA" id="ARBA00022741"/>
    </source>
</evidence>
<comment type="caution">
    <text evidence="12">The sequence shown here is derived from an EMBL/GenBank/DDBJ whole genome shotgun (WGS) entry which is preliminary data.</text>
</comment>
<comment type="similarity">
    <text evidence="1">Belongs to the class-II aminoacyl-tRNA synthetase family.</text>
</comment>
<evidence type="ECO:0000256" key="4">
    <source>
        <dbReference type="ARBA" id="ARBA00022032"/>
    </source>
</evidence>
<sequence length="658" mass="79015">MNKLFIEIGFENLPIKSNDIIPNNLLKILTQNFRTYSNKNKNKNNKENFYLKKINIKIFTTARRIAIQIKNIKNIENNIKNILQFAIKIFLTKISGLKQMRWGKNPYKFIRPINWFIVLFNNKIIKIKLFNVFSNRKSYGHIIHCKTYIKLNKSNEYLFKLKYPGYVIVNFNYRLELIRHMILYLSNQHKFLVNIDENLLINITHLVEWPVAIVIKFNKIFKKLPKELIIFLIKFKQKSFHSVNQEKFLINKYIVIVNLNSLNKQKLIFLNEMNINIFFNDILLLVLYDLKRKLFERFKDLERVIFQYNLGTLADKTRRIINIIKKYIVYIGGNINIAIRAGYLSKCDFITYFVKEFNLFKGFIGSYYSFINKEKKEIYKTIYQQYLPNHYIKSLPFTKEGISLSLSNKIDDLIGFFYLGIKLNNSNDLLFTRRLAYIIIKIIIFNEKNLDLKKLIKYSIDLYKKILKKTKFITDIFLFILDKILNLTSKYQINKTIYCALKHTSFCPYDLFRRSYIMNYLFNKKNIILSIIEINKRIINFLKKYKKIYNHNLFMNYTVNVRYFKTNAEYNFFNSIFFFIQTYNKLIEKGNCNYKDILYLFSTLNNKINRYIKLIQIFQTNIKVTKNNILIFLLLRNIFIKVADFIGLVGIEPTTQGL</sequence>
<keyword evidence="9" id="KW-0030">Aminoacyl-tRNA synthetase</keyword>
<evidence type="ECO:0000256" key="8">
    <source>
        <dbReference type="ARBA" id="ARBA00022917"/>
    </source>
</evidence>
<keyword evidence="6" id="KW-0547">Nucleotide-binding</keyword>
<dbReference type="PANTHER" id="PTHR30075">
    <property type="entry name" value="GLYCYL-TRNA SYNTHETASE"/>
    <property type="match status" value="1"/>
</dbReference>
<dbReference type="PROSITE" id="PS50861">
    <property type="entry name" value="AA_TRNA_LIGASE_II_GLYAB"/>
    <property type="match status" value="1"/>
</dbReference>
<dbReference type="GO" id="GO:0005524">
    <property type="term" value="F:ATP binding"/>
    <property type="evidence" value="ECO:0007669"/>
    <property type="project" value="UniProtKB-KW"/>
</dbReference>
<gene>
    <name evidence="12" type="primary">glyS</name>
    <name evidence="12" type="ORF">SISI_0252</name>
</gene>
<name>A0A6S6RTQ3_9GAMM</name>
<evidence type="ECO:0000256" key="5">
    <source>
        <dbReference type="ARBA" id="ARBA00022598"/>
    </source>
</evidence>
<organism evidence="12 13">
    <name type="scientific">Candidatus Portiera aleyrodidarum</name>
    <name type="common">primary endosymbiont of Bemisia tabaci</name>
    <dbReference type="NCBI Taxonomy" id="91844"/>
    <lineage>
        <taxon>Bacteria</taxon>
        <taxon>Pseudomonadati</taxon>
        <taxon>Pseudomonadota</taxon>
        <taxon>Gammaproteobacteria</taxon>
        <taxon>Candidatus Johnevansiales</taxon>
        <taxon>Candidatus Johnevansiaceae</taxon>
        <taxon>Candidatus Portiera</taxon>
    </lineage>
</organism>
<evidence type="ECO:0000256" key="7">
    <source>
        <dbReference type="ARBA" id="ARBA00022840"/>
    </source>
</evidence>
<dbReference type="InterPro" id="IPR015944">
    <property type="entry name" value="Gly-tRNA-synth_bsu"/>
</dbReference>
<evidence type="ECO:0000256" key="11">
    <source>
        <dbReference type="ARBA" id="ARBA00047937"/>
    </source>
</evidence>
<dbReference type="EC" id="6.1.1.14" evidence="3"/>
<evidence type="ECO:0000256" key="3">
    <source>
        <dbReference type="ARBA" id="ARBA00012829"/>
    </source>
</evidence>
<comment type="subunit">
    <text evidence="2">Tetramer of two alpha and two beta subunits.</text>
</comment>